<name>A0ABX1S8F5_9PSEU</name>
<protein>
    <recommendedName>
        <fullName evidence="4">Peptide zinc metalloprotease protein</fullName>
    </recommendedName>
</protein>
<feature type="transmembrane region" description="Helical" evidence="1">
    <location>
        <begin position="234"/>
        <end position="252"/>
    </location>
</feature>
<reference evidence="2 3" key="1">
    <citation type="submission" date="2020-04" db="EMBL/GenBank/DDBJ databases">
        <authorList>
            <person name="Klaysubun C."/>
            <person name="Duangmal K."/>
            <person name="Lipun K."/>
        </authorList>
    </citation>
    <scope>NUCLEOTIDE SEQUENCE [LARGE SCALE GENOMIC DNA]</scope>
    <source>
        <strain evidence="2 3">K10HN5</strain>
    </source>
</reference>
<keyword evidence="1" id="KW-1133">Transmembrane helix</keyword>
<organism evidence="2 3">
    <name type="scientific">Pseudonocardia acidicola</name>
    <dbReference type="NCBI Taxonomy" id="2724939"/>
    <lineage>
        <taxon>Bacteria</taxon>
        <taxon>Bacillati</taxon>
        <taxon>Actinomycetota</taxon>
        <taxon>Actinomycetes</taxon>
        <taxon>Pseudonocardiales</taxon>
        <taxon>Pseudonocardiaceae</taxon>
        <taxon>Pseudonocardia</taxon>
    </lineage>
</organism>
<accession>A0ABX1S8F5</accession>
<feature type="transmembrane region" description="Helical" evidence="1">
    <location>
        <begin position="205"/>
        <end position="222"/>
    </location>
</feature>
<keyword evidence="3" id="KW-1185">Reference proteome</keyword>
<keyword evidence="1" id="KW-0812">Transmembrane</keyword>
<feature type="transmembrane region" description="Helical" evidence="1">
    <location>
        <begin position="134"/>
        <end position="152"/>
    </location>
</feature>
<evidence type="ECO:0000313" key="2">
    <source>
        <dbReference type="EMBL" id="NMH97850.1"/>
    </source>
</evidence>
<proteinExistence type="predicted"/>
<feature type="transmembrane region" description="Helical" evidence="1">
    <location>
        <begin position="386"/>
        <end position="407"/>
    </location>
</feature>
<feature type="transmembrane region" description="Helical" evidence="1">
    <location>
        <begin position="327"/>
        <end position="348"/>
    </location>
</feature>
<sequence length="434" mass="46375">MELIGPYQGSGFQEPKYIISRADGQVVQLPRLLYLVAEQLDGQRDLEQLAAALTVEFGRAITAEQVSFLVENKLRPAGIAAVAGVVPGGAGSAVAAPRRPDALLALRYRLPVVPARVSWVIAAVFRPFYWPPVLVLALTAFVGLDVAVVVRGGVAQILPSAQALVAQPALTLLVFGLVLASGMFHECGHVTACRYGGARPGVMGLGIYLVWPAMYSTVTDAYRLSRGGRLRTDLGGIYFNVVSIAGMSLAYLCTGAPWLLVAIVVLHVETAWQFLPSIRLDGYYILADVIGVPDLFSYLRPVLRSLVPGRAAHPRVAELKPWTRRVISLWVAGVIPVLLFFLVNFLILAPRILPVVAHSLLALLDAIAAAVATGQPARAALGMVQVVLLLLPWAGIAMVAVGWSRTFGRLALARRRKARTAGGAEAPAEHRASS</sequence>
<feature type="transmembrane region" description="Helical" evidence="1">
    <location>
        <begin position="355"/>
        <end position="374"/>
    </location>
</feature>
<feature type="transmembrane region" description="Helical" evidence="1">
    <location>
        <begin position="164"/>
        <end position="185"/>
    </location>
</feature>
<evidence type="ECO:0008006" key="4">
    <source>
        <dbReference type="Google" id="ProtNLM"/>
    </source>
</evidence>
<comment type="caution">
    <text evidence="2">The sequence shown here is derived from an EMBL/GenBank/DDBJ whole genome shotgun (WGS) entry which is preliminary data.</text>
</comment>
<evidence type="ECO:0000256" key="1">
    <source>
        <dbReference type="SAM" id="Phobius"/>
    </source>
</evidence>
<dbReference type="Proteomes" id="UP000820669">
    <property type="component" value="Unassembled WGS sequence"/>
</dbReference>
<gene>
    <name evidence="2" type="ORF">HF526_11085</name>
</gene>
<dbReference type="EMBL" id="JAAXLA010000016">
    <property type="protein sequence ID" value="NMH97850.1"/>
    <property type="molecule type" value="Genomic_DNA"/>
</dbReference>
<keyword evidence="1" id="KW-0472">Membrane</keyword>
<evidence type="ECO:0000313" key="3">
    <source>
        <dbReference type="Proteomes" id="UP000820669"/>
    </source>
</evidence>